<keyword evidence="3 5" id="KW-1133">Transmembrane helix</keyword>
<feature type="transmembrane region" description="Helical" evidence="5">
    <location>
        <begin position="172"/>
        <end position="192"/>
    </location>
</feature>
<dbReference type="GO" id="GO:0005385">
    <property type="term" value="F:zinc ion transmembrane transporter activity"/>
    <property type="evidence" value="ECO:0007669"/>
    <property type="project" value="TreeGrafter"/>
</dbReference>
<evidence type="ECO:0000313" key="6">
    <source>
        <dbReference type="EMBL" id="OGC33606.1"/>
    </source>
</evidence>
<keyword evidence="2 5" id="KW-0812">Transmembrane</keyword>
<accession>A0A1F4TLP1</accession>
<protein>
    <recommendedName>
        <fullName evidence="8">ZIP family metal transporter</fullName>
    </recommendedName>
</protein>
<evidence type="ECO:0000256" key="5">
    <source>
        <dbReference type="SAM" id="Phobius"/>
    </source>
</evidence>
<dbReference type="PANTHER" id="PTHR16950:SF16">
    <property type="entry name" value="ZINC TRANSPORTER ZIP13"/>
    <property type="match status" value="1"/>
</dbReference>
<dbReference type="PANTHER" id="PTHR16950">
    <property type="entry name" value="ZINC TRANSPORTER SLC39A7 HISTIDINE-RICH MEMBRANE PROTEIN KE4"/>
    <property type="match status" value="1"/>
</dbReference>
<feature type="transmembrane region" description="Helical" evidence="5">
    <location>
        <begin position="198"/>
        <end position="217"/>
    </location>
</feature>
<keyword evidence="4 5" id="KW-0472">Membrane</keyword>
<feature type="transmembrane region" description="Helical" evidence="5">
    <location>
        <begin position="36"/>
        <end position="57"/>
    </location>
</feature>
<dbReference type="EMBL" id="MEUF01000058">
    <property type="protein sequence ID" value="OGC33606.1"/>
    <property type="molecule type" value="Genomic_DNA"/>
</dbReference>
<dbReference type="GO" id="GO:0006882">
    <property type="term" value="P:intracellular zinc ion homeostasis"/>
    <property type="evidence" value="ECO:0007669"/>
    <property type="project" value="TreeGrafter"/>
</dbReference>
<dbReference type="Proteomes" id="UP000178951">
    <property type="component" value="Unassembled WGS sequence"/>
</dbReference>
<feature type="transmembrane region" description="Helical" evidence="5">
    <location>
        <begin position="229"/>
        <end position="248"/>
    </location>
</feature>
<comment type="caution">
    <text evidence="6">The sequence shown here is derived from an EMBL/GenBank/DDBJ whole genome shotgun (WGS) entry which is preliminary data.</text>
</comment>
<evidence type="ECO:0000256" key="4">
    <source>
        <dbReference type="ARBA" id="ARBA00023136"/>
    </source>
</evidence>
<dbReference type="GO" id="GO:0016020">
    <property type="term" value="C:membrane"/>
    <property type="evidence" value="ECO:0007669"/>
    <property type="project" value="UniProtKB-SubCell"/>
</dbReference>
<organism evidence="6 7">
    <name type="scientific">candidate division WOR-1 bacterium RIFOXYB2_FULL_48_7</name>
    <dbReference type="NCBI Taxonomy" id="1802583"/>
    <lineage>
        <taxon>Bacteria</taxon>
        <taxon>Bacillati</taxon>
        <taxon>Saganbacteria</taxon>
    </lineage>
</organism>
<gene>
    <name evidence="6" type="ORF">A2311_02495</name>
</gene>
<reference evidence="6 7" key="1">
    <citation type="journal article" date="2016" name="Nat. Commun.">
        <title>Thousands of microbial genomes shed light on interconnected biogeochemical processes in an aquifer system.</title>
        <authorList>
            <person name="Anantharaman K."/>
            <person name="Brown C.T."/>
            <person name="Hug L.A."/>
            <person name="Sharon I."/>
            <person name="Castelle C.J."/>
            <person name="Probst A.J."/>
            <person name="Thomas B.C."/>
            <person name="Singh A."/>
            <person name="Wilkins M.J."/>
            <person name="Karaoz U."/>
            <person name="Brodie E.L."/>
            <person name="Williams K.H."/>
            <person name="Hubbard S.S."/>
            <person name="Banfield J.F."/>
        </authorList>
    </citation>
    <scope>NUCLEOTIDE SEQUENCE [LARGE SCALE GENOMIC DNA]</scope>
</reference>
<dbReference type="InterPro" id="IPR003689">
    <property type="entry name" value="ZIP"/>
</dbReference>
<name>A0A1F4TLP1_UNCSA</name>
<evidence type="ECO:0000256" key="3">
    <source>
        <dbReference type="ARBA" id="ARBA00022989"/>
    </source>
</evidence>
<sequence length="249" mass="26913">MNFTWLLTIASVLLTSLVGFVGALTLSLNQATLKRAVFYLVSFSTGALFGDAFIHLLPEAVEAHGFTPFISLSLISGILTFFILEKIICWRHCHIPTSSDHPHPFAWMNLIGDAFHNAIDGMVIAGSYLASPALGITTTIAVLLHEIPQEIGDFGVLVHGGFDRLKALMLNFLAQLAALIGAVLVLGLSIRIEVLTQFLLPFTAGGFIYIAGSDLIPELKRETGLKNSLLQLFSLSLGLLLMLLLLGLE</sequence>
<dbReference type="Pfam" id="PF02535">
    <property type="entry name" value="Zip"/>
    <property type="match status" value="2"/>
</dbReference>
<dbReference type="AlphaFoldDB" id="A0A1F4TLP1"/>
<feature type="transmembrane region" description="Helical" evidence="5">
    <location>
        <begin position="6"/>
        <end position="24"/>
    </location>
</feature>
<evidence type="ECO:0000313" key="7">
    <source>
        <dbReference type="Proteomes" id="UP000178951"/>
    </source>
</evidence>
<dbReference type="STRING" id="1802583.A2311_02495"/>
<comment type="subcellular location">
    <subcellularLocation>
        <location evidence="1">Membrane</location>
        <topology evidence="1">Multi-pass membrane protein</topology>
    </subcellularLocation>
</comment>
<evidence type="ECO:0000256" key="2">
    <source>
        <dbReference type="ARBA" id="ARBA00022692"/>
    </source>
</evidence>
<evidence type="ECO:0008006" key="8">
    <source>
        <dbReference type="Google" id="ProtNLM"/>
    </source>
</evidence>
<feature type="transmembrane region" description="Helical" evidence="5">
    <location>
        <begin position="63"/>
        <end position="84"/>
    </location>
</feature>
<proteinExistence type="predicted"/>
<evidence type="ECO:0000256" key="1">
    <source>
        <dbReference type="ARBA" id="ARBA00004141"/>
    </source>
</evidence>